<feature type="compositionally biased region" description="Polar residues" evidence="4">
    <location>
        <begin position="1"/>
        <end position="14"/>
    </location>
</feature>
<evidence type="ECO:0000313" key="6">
    <source>
        <dbReference type="Proteomes" id="UP000265962"/>
    </source>
</evidence>
<keyword evidence="2 5" id="KW-0808">Transferase</keyword>
<gene>
    <name evidence="5" type="ORF">PROPJV5_1623</name>
</gene>
<accession>A0A375I4G1</accession>
<evidence type="ECO:0000313" key="5">
    <source>
        <dbReference type="EMBL" id="SPF68641.1"/>
    </source>
</evidence>
<dbReference type="RefSeq" id="WP_239018430.1">
    <property type="nucleotide sequence ID" value="NZ_OMOH01000005.1"/>
</dbReference>
<evidence type="ECO:0000256" key="4">
    <source>
        <dbReference type="SAM" id="MobiDB-lite"/>
    </source>
</evidence>
<keyword evidence="1 5" id="KW-0489">Methyltransferase</keyword>
<sequence>MSTSSSSKNPTQDGLNPRSLSYADDFIPAVESVRTAREQAVLEGAPALSSGTCATLTMLAKAVDAQAVVEIGTSTGASGLAFFAGMNEHGVLTSIDVQTQWQVEARRAFTAEKIPTRRFRLIPGSPLDVLNNLRDGAYDIVFVNGDKLEYAEYLDQALRLLRPGGMVILNEVLWQNKVADPSNEEDEALIIRETLAAVLESETLTSAMLPVGEGLLVGIKTR</sequence>
<dbReference type="EC" id="2.1.1.-" evidence="5"/>
<protein>
    <submittedName>
        <fullName evidence="5">SAM-dependent O-methyltransferase class I-type profile</fullName>
        <ecNumber evidence="5">2.1.1.-</ecNumber>
    </submittedName>
</protein>
<dbReference type="InterPro" id="IPR002935">
    <property type="entry name" value="SAM_O-MeTrfase"/>
</dbReference>
<dbReference type="InterPro" id="IPR029063">
    <property type="entry name" value="SAM-dependent_MTases_sf"/>
</dbReference>
<organism evidence="5 6">
    <name type="scientific">Propionibacterium ruminifibrarum</name>
    <dbReference type="NCBI Taxonomy" id="1962131"/>
    <lineage>
        <taxon>Bacteria</taxon>
        <taxon>Bacillati</taxon>
        <taxon>Actinomycetota</taxon>
        <taxon>Actinomycetes</taxon>
        <taxon>Propionibacteriales</taxon>
        <taxon>Propionibacteriaceae</taxon>
        <taxon>Propionibacterium</taxon>
    </lineage>
</organism>
<reference evidence="6" key="1">
    <citation type="submission" date="2018-02" db="EMBL/GenBank/DDBJ databases">
        <authorList>
            <person name="Hornung B."/>
        </authorList>
    </citation>
    <scope>NUCLEOTIDE SEQUENCE [LARGE SCALE GENOMIC DNA]</scope>
</reference>
<keyword evidence="3" id="KW-0949">S-adenosyl-L-methionine</keyword>
<dbReference type="EMBL" id="OMOH01000005">
    <property type="protein sequence ID" value="SPF68641.1"/>
    <property type="molecule type" value="Genomic_DNA"/>
</dbReference>
<dbReference type="GO" id="GO:0008171">
    <property type="term" value="F:O-methyltransferase activity"/>
    <property type="evidence" value="ECO:0007669"/>
    <property type="project" value="InterPro"/>
</dbReference>
<dbReference type="Gene3D" id="3.40.50.150">
    <property type="entry name" value="Vaccinia Virus protein VP39"/>
    <property type="match status" value="1"/>
</dbReference>
<dbReference type="PANTHER" id="PTHR10509:SF85">
    <property type="entry name" value="O-METHYLTRANSFERASE RV1220C-RELATED"/>
    <property type="match status" value="1"/>
</dbReference>
<feature type="region of interest" description="Disordered" evidence="4">
    <location>
        <begin position="1"/>
        <end position="20"/>
    </location>
</feature>
<dbReference type="AlphaFoldDB" id="A0A375I4G1"/>
<evidence type="ECO:0000256" key="3">
    <source>
        <dbReference type="ARBA" id="ARBA00022691"/>
    </source>
</evidence>
<dbReference type="InterPro" id="IPR050362">
    <property type="entry name" value="Cation-dep_OMT"/>
</dbReference>
<dbReference type="Proteomes" id="UP000265962">
    <property type="component" value="Unassembled WGS sequence"/>
</dbReference>
<name>A0A375I4G1_9ACTN</name>
<dbReference type="Pfam" id="PF01596">
    <property type="entry name" value="Methyltransf_3"/>
    <property type="match status" value="1"/>
</dbReference>
<keyword evidence="6" id="KW-1185">Reference proteome</keyword>
<dbReference type="CDD" id="cd02440">
    <property type="entry name" value="AdoMet_MTases"/>
    <property type="match status" value="1"/>
</dbReference>
<dbReference type="PROSITE" id="PS51682">
    <property type="entry name" value="SAM_OMT_I"/>
    <property type="match status" value="1"/>
</dbReference>
<proteinExistence type="predicted"/>
<dbReference type="GO" id="GO:0008757">
    <property type="term" value="F:S-adenosylmethionine-dependent methyltransferase activity"/>
    <property type="evidence" value="ECO:0007669"/>
    <property type="project" value="TreeGrafter"/>
</dbReference>
<evidence type="ECO:0000256" key="2">
    <source>
        <dbReference type="ARBA" id="ARBA00022679"/>
    </source>
</evidence>
<dbReference type="SUPFAM" id="SSF53335">
    <property type="entry name" value="S-adenosyl-L-methionine-dependent methyltransferases"/>
    <property type="match status" value="1"/>
</dbReference>
<dbReference type="PANTHER" id="PTHR10509">
    <property type="entry name" value="O-METHYLTRANSFERASE-RELATED"/>
    <property type="match status" value="1"/>
</dbReference>
<evidence type="ECO:0000256" key="1">
    <source>
        <dbReference type="ARBA" id="ARBA00022603"/>
    </source>
</evidence>
<dbReference type="GO" id="GO:0032259">
    <property type="term" value="P:methylation"/>
    <property type="evidence" value="ECO:0007669"/>
    <property type="project" value="UniProtKB-KW"/>
</dbReference>